<dbReference type="InterPro" id="IPR031303">
    <property type="entry name" value="C5_meth_CS"/>
</dbReference>
<evidence type="ECO:0000256" key="1">
    <source>
        <dbReference type="ARBA" id="ARBA00022603"/>
    </source>
</evidence>
<evidence type="ECO:0000256" key="4">
    <source>
        <dbReference type="ARBA" id="ARBA00022747"/>
    </source>
</evidence>
<comment type="caution">
    <text evidence="8">The sequence shown here is derived from an EMBL/GenBank/DDBJ whole genome shotgun (WGS) entry which is preliminary data.</text>
</comment>
<dbReference type="InterPro" id="IPR050750">
    <property type="entry name" value="C5-MTase"/>
</dbReference>
<dbReference type="RefSeq" id="WP_332865759.1">
    <property type="nucleotide sequence ID" value="NZ_JBAFSM010000026.1"/>
</dbReference>
<evidence type="ECO:0000256" key="5">
    <source>
        <dbReference type="PROSITE-ProRule" id="PRU01016"/>
    </source>
</evidence>
<dbReference type="NCBIfam" id="TIGR00675">
    <property type="entry name" value="dcm"/>
    <property type="match status" value="1"/>
</dbReference>
<keyword evidence="2 5" id="KW-0808">Transferase</keyword>
<dbReference type="SUPFAM" id="SSF53335">
    <property type="entry name" value="S-adenosyl-L-methionine-dependent methyltransferases"/>
    <property type="match status" value="1"/>
</dbReference>
<dbReference type="PANTHER" id="PTHR46098">
    <property type="entry name" value="TRNA (CYTOSINE(38)-C(5))-METHYLTRANSFERASE"/>
    <property type="match status" value="1"/>
</dbReference>
<evidence type="ECO:0000313" key="8">
    <source>
        <dbReference type="EMBL" id="MEG3438279.1"/>
    </source>
</evidence>
<evidence type="ECO:0000256" key="6">
    <source>
        <dbReference type="RuleBase" id="RU000416"/>
    </source>
</evidence>
<accession>A0AAW9QYQ4</accession>
<dbReference type="Pfam" id="PF00145">
    <property type="entry name" value="DNA_methylase"/>
    <property type="match status" value="1"/>
</dbReference>
<keyword evidence="9" id="KW-1185">Reference proteome</keyword>
<evidence type="ECO:0000256" key="3">
    <source>
        <dbReference type="ARBA" id="ARBA00022691"/>
    </source>
</evidence>
<evidence type="ECO:0000313" key="9">
    <source>
        <dbReference type="Proteomes" id="UP001328733"/>
    </source>
</evidence>
<name>A0AAW9QYQ4_9CHRO</name>
<dbReference type="CDD" id="cd00315">
    <property type="entry name" value="Cyt_C5_DNA_methylase"/>
    <property type="match status" value="1"/>
</dbReference>
<dbReference type="GO" id="GO:0009307">
    <property type="term" value="P:DNA restriction-modification system"/>
    <property type="evidence" value="ECO:0007669"/>
    <property type="project" value="UniProtKB-KW"/>
</dbReference>
<reference evidence="8 9" key="1">
    <citation type="submission" date="2024-01" db="EMBL/GenBank/DDBJ databases">
        <title>Genomic insights into the taxonomy and metabolism of the cyanobacterium Pannus brasiliensis CCIBt3594.</title>
        <authorList>
            <person name="Machado M."/>
            <person name="Botero N.B."/>
            <person name="Andreote A.P.D."/>
            <person name="Feitosa A.M.T."/>
            <person name="Popin R."/>
            <person name="Sivonen K."/>
            <person name="Fiore M.F."/>
        </authorList>
    </citation>
    <scope>NUCLEOTIDE SEQUENCE [LARGE SCALE GENOMIC DNA]</scope>
    <source>
        <strain evidence="8 9">CCIBt3594</strain>
    </source>
</reference>
<organism evidence="8 9">
    <name type="scientific">Pannus brasiliensis CCIBt3594</name>
    <dbReference type="NCBI Taxonomy" id="1427578"/>
    <lineage>
        <taxon>Bacteria</taxon>
        <taxon>Bacillati</taxon>
        <taxon>Cyanobacteriota</taxon>
        <taxon>Cyanophyceae</taxon>
        <taxon>Oscillatoriophycideae</taxon>
        <taxon>Chroococcales</taxon>
        <taxon>Microcystaceae</taxon>
        <taxon>Pannus</taxon>
    </lineage>
</organism>
<keyword evidence="3 5" id="KW-0949">S-adenosyl-L-methionine</keyword>
<dbReference type="GO" id="GO:0032259">
    <property type="term" value="P:methylation"/>
    <property type="evidence" value="ECO:0007669"/>
    <property type="project" value="UniProtKB-KW"/>
</dbReference>
<dbReference type="PROSITE" id="PS00095">
    <property type="entry name" value="C5_MTASE_2"/>
    <property type="match status" value="1"/>
</dbReference>
<dbReference type="InterPro" id="IPR018117">
    <property type="entry name" value="C5_DNA_meth_AS"/>
</dbReference>
<evidence type="ECO:0000256" key="2">
    <source>
        <dbReference type="ARBA" id="ARBA00022679"/>
    </source>
</evidence>
<sequence length="338" mass="38214">MTTFIDLFAGIGGFRIALENLGCTCVFSSEIDPHSRKVYAANHGHLPENEDICQLDERDVPDHDILCGGFPCQAFSIAGRKRGFEEARGTLFFEIARILNHKKPKAFILENVQGLVHHNKGRTLKVILDILENDLHYFVPTPQILNAKDFGVPQNRPRIFIVGFRKDLNITHFTYPKPVRKPVAIKDILERKEVSVKYYLSQCYLETLYKHRQRHEDKGNGFGYEIIPHDGISNAIVVGGMGKERNLVIDKRLTNFQPVTRIKGEVNKEFVRRMTPREWARLQGFPEDFKIVVSDGQAYKQFGNSVAIPVVEAVATEVIKNLTLSTAPKNTVGCVSVA</sequence>
<evidence type="ECO:0000256" key="7">
    <source>
        <dbReference type="RuleBase" id="RU000417"/>
    </source>
</evidence>
<gene>
    <name evidence="8" type="ORF">V0288_14210</name>
</gene>
<dbReference type="AlphaFoldDB" id="A0AAW9QYQ4"/>
<proteinExistence type="inferred from homology"/>
<keyword evidence="4" id="KW-0680">Restriction system</keyword>
<dbReference type="EC" id="2.1.1.37" evidence="7"/>
<protein>
    <recommendedName>
        <fullName evidence="7">Cytosine-specific methyltransferase</fullName>
        <ecNumber evidence="7">2.1.1.37</ecNumber>
    </recommendedName>
</protein>
<dbReference type="InterPro" id="IPR029063">
    <property type="entry name" value="SAM-dependent_MTases_sf"/>
</dbReference>
<dbReference type="PROSITE" id="PS00094">
    <property type="entry name" value="C5_MTASE_1"/>
    <property type="match status" value="1"/>
</dbReference>
<dbReference type="PRINTS" id="PR00105">
    <property type="entry name" value="C5METTRFRASE"/>
</dbReference>
<dbReference type="EMBL" id="JBAFSM010000026">
    <property type="protein sequence ID" value="MEG3438279.1"/>
    <property type="molecule type" value="Genomic_DNA"/>
</dbReference>
<dbReference type="InterPro" id="IPR001525">
    <property type="entry name" value="C5_MeTfrase"/>
</dbReference>
<feature type="active site" evidence="5">
    <location>
        <position position="72"/>
    </location>
</feature>
<dbReference type="Gene3D" id="3.90.120.30">
    <property type="match status" value="1"/>
</dbReference>
<dbReference type="PROSITE" id="PS51679">
    <property type="entry name" value="SAM_MT_C5"/>
    <property type="match status" value="1"/>
</dbReference>
<dbReference type="GO" id="GO:0003886">
    <property type="term" value="F:DNA (cytosine-5-)-methyltransferase activity"/>
    <property type="evidence" value="ECO:0007669"/>
    <property type="project" value="UniProtKB-EC"/>
</dbReference>
<dbReference type="PANTHER" id="PTHR46098:SF1">
    <property type="entry name" value="TRNA (CYTOSINE(38)-C(5))-METHYLTRANSFERASE"/>
    <property type="match status" value="1"/>
</dbReference>
<comment type="catalytic activity">
    <reaction evidence="7">
        <text>a 2'-deoxycytidine in DNA + S-adenosyl-L-methionine = a 5-methyl-2'-deoxycytidine in DNA + S-adenosyl-L-homocysteine + H(+)</text>
        <dbReference type="Rhea" id="RHEA:13681"/>
        <dbReference type="Rhea" id="RHEA-COMP:11369"/>
        <dbReference type="Rhea" id="RHEA-COMP:11370"/>
        <dbReference type="ChEBI" id="CHEBI:15378"/>
        <dbReference type="ChEBI" id="CHEBI:57856"/>
        <dbReference type="ChEBI" id="CHEBI:59789"/>
        <dbReference type="ChEBI" id="CHEBI:85452"/>
        <dbReference type="ChEBI" id="CHEBI:85454"/>
        <dbReference type="EC" id="2.1.1.37"/>
    </reaction>
</comment>
<dbReference type="Proteomes" id="UP001328733">
    <property type="component" value="Unassembled WGS sequence"/>
</dbReference>
<dbReference type="Gene3D" id="3.40.50.150">
    <property type="entry name" value="Vaccinia Virus protein VP39"/>
    <property type="match status" value="1"/>
</dbReference>
<comment type="similarity">
    <text evidence="5 6">Belongs to the class I-like SAM-binding methyltransferase superfamily. C5-methyltransferase family.</text>
</comment>
<keyword evidence="1 5" id="KW-0489">Methyltransferase</keyword>